<reference evidence="1" key="1">
    <citation type="submission" date="2022-06" db="EMBL/GenBank/DDBJ databases">
        <title>Genome sequence of Phormidium yuhuli AB48 isolated from an industrial photobioreactor environment.</title>
        <authorList>
            <person name="Qiu Y."/>
            <person name="Noonan A.J.C."/>
            <person name="Dofher K."/>
            <person name="Koch M."/>
            <person name="Kieft B."/>
            <person name="Lin X."/>
            <person name="Ziels R.M."/>
            <person name="Hallam S.J."/>
        </authorList>
    </citation>
    <scope>NUCLEOTIDE SEQUENCE</scope>
    <source>
        <strain evidence="1">AB48</strain>
    </source>
</reference>
<evidence type="ECO:0000313" key="2">
    <source>
        <dbReference type="Proteomes" id="UP001056708"/>
    </source>
</evidence>
<evidence type="ECO:0000313" key="1">
    <source>
        <dbReference type="EMBL" id="USR89719.1"/>
    </source>
</evidence>
<dbReference type="Proteomes" id="UP001056708">
    <property type="component" value="Chromosome"/>
</dbReference>
<proteinExistence type="predicted"/>
<accession>A0ABY5AKK3</accession>
<dbReference type="RefSeq" id="WP_252660794.1">
    <property type="nucleotide sequence ID" value="NZ_CP098611.1"/>
</dbReference>
<name>A0ABY5AKK3_9CYAN</name>
<dbReference type="EMBL" id="CP098611">
    <property type="protein sequence ID" value="USR89719.1"/>
    <property type="molecule type" value="Genomic_DNA"/>
</dbReference>
<protein>
    <submittedName>
        <fullName evidence="1">Uncharacterized protein</fullName>
    </submittedName>
</protein>
<keyword evidence="2" id="KW-1185">Reference proteome</keyword>
<gene>
    <name evidence="1" type="ORF">NEA10_12610</name>
</gene>
<organism evidence="1 2">
    <name type="scientific">Phormidium yuhuli AB48</name>
    <dbReference type="NCBI Taxonomy" id="2940671"/>
    <lineage>
        <taxon>Bacteria</taxon>
        <taxon>Bacillati</taxon>
        <taxon>Cyanobacteriota</taxon>
        <taxon>Cyanophyceae</taxon>
        <taxon>Oscillatoriophycideae</taxon>
        <taxon>Oscillatoriales</taxon>
        <taxon>Oscillatoriaceae</taxon>
        <taxon>Phormidium</taxon>
        <taxon>Phormidium yuhuli</taxon>
    </lineage>
</organism>
<sequence length="460" mass="54357">MFDKHRPTQRPTPFIATNRPDEHLQEQTQEIVYNYLLEIVRAWSPEDVLQEFRGLFIDCNNVKNLEAFESLKQLVEANEESGFCHTVKRSCYILFNNWEANRQHKFIPKLVQLFQEPSIREKSLSPHLQRVRAWLQIFTEGTDYQDLQVFTAKYEEGEFEEVEAAKWSDRYTAYLLVPQYSNPDNPTEQREVARAISQRLKDRFKFDLAIYITRAQMVRYDNQQHPNPTIFGDEVLRIIKTILARRGSLSYENLANVFLRQTENQRYRDFKRSLQKYLLFSWSDKDLAQILRQRLSERLDLLCVEKHNDPVDESLRLRTCNRAIDALISENGTEPSSIFIWMLSCGNPLALVAILLKLVLISRHSRIHLETRIAQLIRYYEHLPEEECQWVIHFFELFKIAFAIHAENVEYSLVEVGDASEAVEKASDRYRVFARLKYQELSVDISEEIDDSDEFTQLLS</sequence>